<evidence type="ECO:0000256" key="2">
    <source>
        <dbReference type="ARBA" id="ARBA00023274"/>
    </source>
</evidence>
<comment type="caution">
    <text evidence="3">The sequence shown here is derived from an EMBL/GenBank/DDBJ whole genome shotgun (WGS) entry which is preliminary data.</text>
</comment>
<dbReference type="RefSeq" id="WP_022501125.1">
    <property type="nucleotide sequence ID" value="NZ_DAWCMB010000142.1"/>
</dbReference>
<name>A0ABV1BYZ6_9FIRM</name>
<accession>A0ABV1BYZ6</accession>
<proteinExistence type="predicted"/>
<evidence type="ECO:0000256" key="1">
    <source>
        <dbReference type="ARBA" id="ARBA00022980"/>
    </source>
</evidence>
<evidence type="ECO:0000313" key="3">
    <source>
        <dbReference type="EMBL" id="MEQ2380183.1"/>
    </source>
</evidence>
<organism evidence="3 4">
    <name type="scientific">[Lactobacillus] rogosae</name>
    <dbReference type="NCBI Taxonomy" id="706562"/>
    <lineage>
        <taxon>Bacteria</taxon>
        <taxon>Bacillati</taxon>
        <taxon>Bacillota</taxon>
        <taxon>Clostridia</taxon>
        <taxon>Lachnospirales</taxon>
        <taxon>Lachnospiraceae</taxon>
        <taxon>Lachnospira</taxon>
    </lineage>
</organism>
<sequence>MNNYIGYFATSLAGHDKGLTYVITGVDNEYVYVTDGRLRQVDEPKKKKLKHIQLIKICDDTIKDKISRNIKLTNEDIKLAIKKYNNR</sequence>
<dbReference type="EMBL" id="JBBMER010000007">
    <property type="protein sequence ID" value="MEQ2380183.1"/>
    <property type="molecule type" value="Genomic_DNA"/>
</dbReference>
<gene>
    <name evidence="3" type="ORF">WMO14_09860</name>
</gene>
<protein>
    <submittedName>
        <fullName evidence="3">KOW domain-containing RNA-binding protein</fullName>
    </submittedName>
</protein>
<keyword evidence="2" id="KW-0687">Ribonucleoprotein</keyword>
<dbReference type="CDD" id="cd06088">
    <property type="entry name" value="KOW_RPL14"/>
    <property type="match status" value="1"/>
</dbReference>
<dbReference type="Proteomes" id="UP001442364">
    <property type="component" value="Unassembled WGS sequence"/>
</dbReference>
<dbReference type="SUPFAM" id="SSF50104">
    <property type="entry name" value="Translation proteins SH3-like domain"/>
    <property type="match status" value="1"/>
</dbReference>
<dbReference type="InterPro" id="IPR041985">
    <property type="entry name" value="Ribosomal_eL14_KOW"/>
</dbReference>
<evidence type="ECO:0000313" key="4">
    <source>
        <dbReference type="Proteomes" id="UP001442364"/>
    </source>
</evidence>
<dbReference type="InterPro" id="IPR008991">
    <property type="entry name" value="Translation_prot_SH3-like_sf"/>
</dbReference>
<keyword evidence="1" id="KW-0689">Ribosomal protein</keyword>
<keyword evidence="4" id="KW-1185">Reference proteome</keyword>
<reference evidence="3 4" key="1">
    <citation type="submission" date="2024-03" db="EMBL/GenBank/DDBJ databases">
        <title>Human intestinal bacterial collection.</title>
        <authorList>
            <person name="Pauvert C."/>
            <person name="Hitch T.C.A."/>
            <person name="Clavel T."/>
        </authorList>
    </citation>
    <scope>NUCLEOTIDE SEQUENCE [LARGE SCALE GENOMIC DNA]</scope>
    <source>
        <strain evidence="3 4">CLA-AA-H255</strain>
    </source>
</reference>